<dbReference type="EMBL" id="KN847482">
    <property type="protein sequence ID" value="KIX01032.1"/>
    <property type="molecule type" value="Genomic_DNA"/>
</dbReference>
<dbReference type="InterPro" id="IPR051667">
    <property type="entry name" value="Archaeal_ATPase_domain"/>
</dbReference>
<dbReference type="VEuPathDB" id="FungiDB:Z518_10098"/>
<dbReference type="InterPro" id="IPR027417">
    <property type="entry name" value="P-loop_NTPase"/>
</dbReference>
<name>A0A0D2FGD7_9EURO</name>
<dbReference type="SUPFAM" id="SSF52540">
    <property type="entry name" value="P-loop containing nucleoside triphosphate hydrolases"/>
    <property type="match status" value="1"/>
</dbReference>
<reference evidence="1 2" key="1">
    <citation type="submission" date="2015-01" db="EMBL/GenBank/DDBJ databases">
        <title>The Genome Sequence of Rhinocladiella mackenzie CBS 650.93.</title>
        <authorList>
            <consortium name="The Broad Institute Genomics Platform"/>
            <person name="Cuomo C."/>
            <person name="de Hoog S."/>
            <person name="Gorbushina A."/>
            <person name="Stielow B."/>
            <person name="Teixiera M."/>
            <person name="Abouelleil A."/>
            <person name="Chapman S.B."/>
            <person name="Priest M."/>
            <person name="Young S.K."/>
            <person name="Wortman J."/>
            <person name="Nusbaum C."/>
            <person name="Birren B."/>
        </authorList>
    </citation>
    <scope>NUCLEOTIDE SEQUENCE [LARGE SCALE GENOMIC DNA]</scope>
    <source>
        <strain evidence="1 2">CBS 650.93</strain>
    </source>
</reference>
<organism evidence="1 2">
    <name type="scientific">Rhinocladiella mackenziei CBS 650.93</name>
    <dbReference type="NCBI Taxonomy" id="1442369"/>
    <lineage>
        <taxon>Eukaryota</taxon>
        <taxon>Fungi</taxon>
        <taxon>Dikarya</taxon>
        <taxon>Ascomycota</taxon>
        <taxon>Pezizomycotina</taxon>
        <taxon>Eurotiomycetes</taxon>
        <taxon>Chaetothyriomycetidae</taxon>
        <taxon>Chaetothyriales</taxon>
        <taxon>Herpotrichiellaceae</taxon>
        <taxon>Rhinocladiella</taxon>
    </lineage>
</organism>
<accession>A0A0D2FGD7</accession>
<dbReference type="Proteomes" id="UP000053617">
    <property type="component" value="Unassembled WGS sequence"/>
</dbReference>
<dbReference type="HOGENOM" id="CLU_1245952_0_0_1"/>
<dbReference type="STRING" id="1442369.A0A0D2FGD7"/>
<evidence type="ECO:0000313" key="2">
    <source>
        <dbReference type="Proteomes" id="UP000053617"/>
    </source>
</evidence>
<dbReference type="PANTHER" id="PTHR37096">
    <property type="entry name" value="YALI0E33429P"/>
    <property type="match status" value="1"/>
</dbReference>
<dbReference type="AlphaFoldDB" id="A0A0D2FGD7"/>
<keyword evidence="2" id="KW-1185">Reference proteome</keyword>
<evidence type="ECO:0000313" key="1">
    <source>
        <dbReference type="EMBL" id="KIX01032.1"/>
    </source>
</evidence>
<protein>
    <recommendedName>
        <fullName evidence="3">ATPase domain-containing protein</fullName>
    </recommendedName>
</protein>
<gene>
    <name evidence="1" type="ORF">Z518_10098</name>
</gene>
<evidence type="ECO:0008006" key="3">
    <source>
        <dbReference type="Google" id="ProtNLM"/>
    </source>
</evidence>
<dbReference type="OrthoDB" id="511599at2759"/>
<sequence length="229" mass="26187">MRVFSRLAIKYKQEHGKVPVLIVDNANRLAQSLPRLLDRFQDYAKNAADKGTAAVVFVSSKGRVPRRMMERSSWSRRGEIIEIGDVSKEEALQYLKLRNIDKERAAQIYHLVGGRMIHLKFIADKLERNGAFEAIRQMIFYDVNGQLMSAQVLPAHRYHKEGAVIIRELLKKGSISSNAFYKLVGADTGDKLLEANIFAFHLNSREITFQSTVMKRFCEENSALWQGNE</sequence>
<dbReference type="PANTHER" id="PTHR37096:SF1">
    <property type="entry name" value="AAA+ ATPASE DOMAIN-CONTAINING PROTEIN"/>
    <property type="match status" value="1"/>
</dbReference>
<proteinExistence type="predicted"/>
<dbReference type="RefSeq" id="XP_013268168.1">
    <property type="nucleotide sequence ID" value="XM_013412714.1"/>
</dbReference>
<dbReference type="GeneID" id="25298169"/>